<dbReference type="PANTHER" id="PTHR31987">
    <property type="entry name" value="GLUTAMINASE A-RELATED"/>
    <property type="match status" value="1"/>
</dbReference>
<dbReference type="Pfam" id="PF17168">
    <property type="entry name" value="DUF5127"/>
    <property type="match status" value="1"/>
</dbReference>
<dbReference type="InterPro" id="IPR052743">
    <property type="entry name" value="Glutaminase_GtaA"/>
</dbReference>
<evidence type="ECO:0000256" key="1">
    <source>
        <dbReference type="ARBA" id="ARBA00023242"/>
    </source>
</evidence>
<feature type="compositionally biased region" description="Polar residues" evidence="2">
    <location>
        <begin position="1343"/>
        <end position="1375"/>
    </location>
</feature>
<dbReference type="Pfam" id="PF16335">
    <property type="entry name" value="GtaA_6_Hairpin"/>
    <property type="match status" value="1"/>
</dbReference>
<evidence type="ECO:0000259" key="3">
    <source>
        <dbReference type="SMART" id="SM00906"/>
    </source>
</evidence>
<dbReference type="EMBL" id="NAJQ01000058">
    <property type="protein sequence ID" value="TKA81082.1"/>
    <property type="molecule type" value="Genomic_DNA"/>
</dbReference>
<organism evidence="4 5">
    <name type="scientific">Friedmanniomyces simplex</name>
    <dbReference type="NCBI Taxonomy" id="329884"/>
    <lineage>
        <taxon>Eukaryota</taxon>
        <taxon>Fungi</taxon>
        <taxon>Dikarya</taxon>
        <taxon>Ascomycota</taxon>
        <taxon>Pezizomycotina</taxon>
        <taxon>Dothideomycetes</taxon>
        <taxon>Dothideomycetidae</taxon>
        <taxon>Mycosphaerellales</taxon>
        <taxon>Teratosphaeriaceae</taxon>
        <taxon>Friedmanniomyces</taxon>
    </lineage>
</organism>
<dbReference type="OrthoDB" id="1747771at2759"/>
<comment type="caution">
    <text evidence="4">The sequence shown here is derived from an EMBL/GenBank/DDBJ whole genome shotgun (WGS) entry which is preliminary data.</text>
</comment>
<dbReference type="InterPro" id="IPR007219">
    <property type="entry name" value="XnlR_reg_dom"/>
</dbReference>
<protein>
    <recommendedName>
        <fullName evidence="3">Xylanolytic transcriptional activator regulatory domain-containing protein</fullName>
    </recommendedName>
</protein>
<feature type="domain" description="Xylanolytic transcriptional activator regulatory" evidence="3">
    <location>
        <begin position="880"/>
        <end position="956"/>
    </location>
</feature>
<dbReference type="STRING" id="329884.A0A4U0XTI4"/>
<dbReference type="GO" id="GO:0006351">
    <property type="term" value="P:DNA-templated transcription"/>
    <property type="evidence" value="ECO:0007669"/>
    <property type="project" value="InterPro"/>
</dbReference>
<gene>
    <name evidence="4" type="ORF">B0A55_02543</name>
</gene>
<name>A0A4U0XTI4_9PEZI</name>
<dbReference type="SMART" id="SM00906">
    <property type="entry name" value="Fungal_trans"/>
    <property type="match status" value="1"/>
</dbReference>
<evidence type="ECO:0000313" key="4">
    <source>
        <dbReference type="EMBL" id="TKA81082.1"/>
    </source>
</evidence>
<dbReference type="InterPro" id="IPR032514">
    <property type="entry name" value="GtaA_central"/>
</dbReference>
<feature type="region of interest" description="Disordered" evidence="2">
    <location>
        <begin position="640"/>
        <end position="669"/>
    </location>
</feature>
<dbReference type="PANTHER" id="PTHR31987:SF1">
    <property type="entry name" value="GLUTAMINASE A"/>
    <property type="match status" value="1"/>
</dbReference>
<feature type="compositionally biased region" description="Low complexity" evidence="2">
    <location>
        <begin position="1186"/>
        <end position="1209"/>
    </location>
</feature>
<dbReference type="GO" id="GO:0008270">
    <property type="term" value="F:zinc ion binding"/>
    <property type="evidence" value="ECO:0007669"/>
    <property type="project" value="InterPro"/>
</dbReference>
<keyword evidence="5" id="KW-1185">Reference proteome</keyword>
<sequence>MPAGSDGGNGGYLAGQWPSLWAGQITGWTGLVRVDDTVYTWMGLPKPLPTAVNQTSFTYTSARSIFSMDAGPVTLNVTFLSPVTPNDLLRQSMPITYLSVEVQSADGKEHNVQLYTDVSAEWTSGDRSQIAQWDYGTENAEGLTHQSGADVDVRGQFTSNGVLNNTADTNYRAIDNNYPVFGYAIDLGSVGSASVESVFTINLAQEQAVQFDGANGVEALPSYWTSSYSDELSALYFLYNDYSHVSGMCTDLDNKIASDSNAINPDYLTLTSLALRQTFNGLTVVGNSSTPYVFLKEISSDGDISTVDVIFPSAPVLLYTNPTLLKMLLEPIFIYTEAGHFTQGSYALHDLGFFPNATSAGSEEQPLEECGNMLIMTLAYAQRSGDTGFLSQHYNTLSQWTNYLVEDSLIPANQISTDDFAGSLANQTNLALKGMIGIQAMAVIANMTGHASDGANFSSIAADYITQWQTLGVAHDANPPHTTLAYGMNDTHGLLYNLYADALLQTKLVPKEIYQMQSDFYPTVANTYGVPLDTRHAYSKNDWEMFCAAIATANTSNLFISDIANFINKTPSNGPVTDLYDTNTGDYAANTSHFLDPCAARGHPKECKFVVEEGNDYSPIQQSYEIRKLRQENQRLKERLQAARLPHSGDENEDGKGTTSGRAPGRQRRFKTGDRIDNIYFGTPGLANIVHDFANLQMGSHSLTHTMPRPRQTHGLAREMYALTESIHPFPVFANWTGQNALTALVELLPPREELFSILDSFQRRAQSFSFPHTPDEVTKKEVERFLANADANGLKYPHMLALLFATLATGLQMGEHDRNGGQWVEGSMQKTMTQANVYIAASMQALRISSYMHHPTLLGIQAMIMMGPYLTNSGRFLEAWTLFGTTIRIAHSIGLHRDPQLLDPAPSLRESMLRRTLWWWMLHMDQHYSVTLGRPLGISGFGDCPPPEPLTTNPIILRLGQFVDHFTILARQILSSDAVMLVPKIDEFTDKLVGLWDTMPESLQFNESWSQPDTPLPDWPLEVMSATLFAKVQSFLILLNRQRVERTQSAAGNSPPNAMMMPGSYSLGTYGSDHLLHHAAVRGRDLVINSSISILQTFLFFHHRNPAVLICWTMGQQAFNASMILLIDAWETGNTVNQWWVDQAYIVFVGLDSKGVHKLAGLAVQRISDGVAQLGLRQKERKEQASASRRSSSQYQQQQQQQQHHQQQPVLQLDTASMADWSADAVMGNTGMFLLEDSGLQSHVQPRFQPLGWNMAGGRDGSATLSPLSQQYPSNPPTVAPSPKTAMIPVSHVTAAPFPVVMSPPFTIPVTNLPYAVGLQPRMPTMHRRSTFQQRQQQQPQNLPSGGSYTAQPQSAFTPLNSGSAEYVSPQFQQLRGGMTRHSQSSASSPRGVHKHDRVPGGRSQARGK</sequence>
<evidence type="ECO:0000313" key="5">
    <source>
        <dbReference type="Proteomes" id="UP000309340"/>
    </source>
</evidence>
<dbReference type="Pfam" id="PF04082">
    <property type="entry name" value="Fungal_trans"/>
    <property type="match status" value="1"/>
</dbReference>
<keyword evidence="1" id="KW-0539">Nucleus</keyword>
<dbReference type="Proteomes" id="UP000309340">
    <property type="component" value="Unassembled WGS sequence"/>
</dbReference>
<proteinExistence type="predicted"/>
<dbReference type="CDD" id="cd12148">
    <property type="entry name" value="fungal_TF_MHR"/>
    <property type="match status" value="1"/>
</dbReference>
<feature type="region of interest" description="Disordered" evidence="2">
    <location>
        <begin position="1326"/>
        <end position="1410"/>
    </location>
</feature>
<dbReference type="InterPro" id="IPR033433">
    <property type="entry name" value="GtaA_N"/>
</dbReference>
<reference evidence="4 5" key="1">
    <citation type="submission" date="2017-03" db="EMBL/GenBank/DDBJ databases">
        <title>Genomes of endolithic fungi from Antarctica.</title>
        <authorList>
            <person name="Coleine C."/>
            <person name="Masonjones S."/>
            <person name="Stajich J.E."/>
        </authorList>
    </citation>
    <scope>NUCLEOTIDE SEQUENCE [LARGE SCALE GENOMIC DNA]</scope>
    <source>
        <strain evidence="4 5">CCFEE 5184</strain>
    </source>
</reference>
<feature type="compositionally biased region" description="Basic and acidic residues" evidence="2">
    <location>
        <begin position="640"/>
        <end position="656"/>
    </location>
</feature>
<dbReference type="GO" id="GO:0003677">
    <property type="term" value="F:DNA binding"/>
    <property type="evidence" value="ECO:0007669"/>
    <property type="project" value="InterPro"/>
</dbReference>
<evidence type="ECO:0000256" key="2">
    <source>
        <dbReference type="SAM" id="MobiDB-lite"/>
    </source>
</evidence>
<accession>A0A4U0XTI4</accession>
<feature type="region of interest" description="Disordered" evidence="2">
    <location>
        <begin position="1179"/>
        <end position="1211"/>
    </location>
</feature>